<evidence type="ECO:0000313" key="1">
    <source>
        <dbReference type="EMBL" id="MCD7459964.1"/>
    </source>
</evidence>
<reference evidence="1 2" key="1">
    <citation type="journal article" date="2021" name="BMC Genomics">
        <title>Datura genome reveals duplications of psychoactive alkaloid biosynthetic genes and high mutation rate following tissue culture.</title>
        <authorList>
            <person name="Rajewski A."/>
            <person name="Carter-House D."/>
            <person name="Stajich J."/>
            <person name="Litt A."/>
        </authorList>
    </citation>
    <scope>NUCLEOTIDE SEQUENCE [LARGE SCALE GENOMIC DNA]</scope>
    <source>
        <strain evidence="1">AR-01</strain>
    </source>
</reference>
<comment type="caution">
    <text evidence="1">The sequence shown here is derived from an EMBL/GenBank/DDBJ whole genome shotgun (WGS) entry which is preliminary data.</text>
</comment>
<dbReference type="Proteomes" id="UP000823775">
    <property type="component" value="Unassembled WGS sequence"/>
</dbReference>
<protein>
    <submittedName>
        <fullName evidence="1">Uncharacterized protein</fullName>
    </submittedName>
</protein>
<name>A0ABS8SMH0_DATST</name>
<organism evidence="1 2">
    <name type="scientific">Datura stramonium</name>
    <name type="common">Jimsonweed</name>
    <name type="synonym">Common thornapple</name>
    <dbReference type="NCBI Taxonomy" id="4076"/>
    <lineage>
        <taxon>Eukaryota</taxon>
        <taxon>Viridiplantae</taxon>
        <taxon>Streptophyta</taxon>
        <taxon>Embryophyta</taxon>
        <taxon>Tracheophyta</taxon>
        <taxon>Spermatophyta</taxon>
        <taxon>Magnoliopsida</taxon>
        <taxon>eudicotyledons</taxon>
        <taxon>Gunneridae</taxon>
        <taxon>Pentapetalae</taxon>
        <taxon>asterids</taxon>
        <taxon>lamiids</taxon>
        <taxon>Solanales</taxon>
        <taxon>Solanaceae</taxon>
        <taxon>Solanoideae</taxon>
        <taxon>Datureae</taxon>
        <taxon>Datura</taxon>
    </lineage>
</organism>
<feature type="non-terminal residue" evidence="1">
    <location>
        <position position="126"/>
    </location>
</feature>
<accession>A0ABS8SMH0</accession>
<dbReference type="EMBL" id="JACEIK010000626">
    <property type="protein sequence ID" value="MCD7459964.1"/>
    <property type="molecule type" value="Genomic_DNA"/>
</dbReference>
<evidence type="ECO:0000313" key="2">
    <source>
        <dbReference type="Proteomes" id="UP000823775"/>
    </source>
</evidence>
<gene>
    <name evidence="1" type="ORF">HAX54_042456</name>
</gene>
<sequence length="126" mass="14158">MGHQWIADPIREQLVIRQLRCSELGTNTQERSSFMLFTFDLGMMRFSNLPVGFGEMPMECQSTFKNGFRPLTGSRVTSAVHESGLSIRRLVTGTRLVCSVFCSALTSQRAVRRFLPRLVGASPILM</sequence>
<proteinExistence type="predicted"/>
<keyword evidence="2" id="KW-1185">Reference proteome</keyword>